<proteinExistence type="predicted"/>
<name>A0A271VPP0_VIBMT</name>
<dbReference type="AlphaFoldDB" id="A0A271VPP0"/>
<evidence type="ECO:0000313" key="1">
    <source>
        <dbReference type="EMBL" id="PAR20133.1"/>
    </source>
</evidence>
<dbReference type="Proteomes" id="UP000216173">
    <property type="component" value="Unassembled WGS sequence"/>
</dbReference>
<organism evidence="1 2">
    <name type="scientific">Vibrio metoecus</name>
    <dbReference type="NCBI Taxonomy" id="1481663"/>
    <lineage>
        <taxon>Bacteria</taxon>
        <taxon>Pseudomonadati</taxon>
        <taxon>Pseudomonadota</taxon>
        <taxon>Gammaproteobacteria</taxon>
        <taxon>Vibrionales</taxon>
        <taxon>Vibrionaceae</taxon>
        <taxon>Vibrio</taxon>
    </lineage>
</organism>
<evidence type="ECO:0000313" key="2">
    <source>
        <dbReference type="Proteomes" id="UP000216173"/>
    </source>
</evidence>
<dbReference type="EMBL" id="NMSH01000022">
    <property type="protein sequence ID" value="PAR20133.1"/>
    <property type="molecule type" value="Genomic_DNA"/>
</dbReference>
<sequence length="59" mass="6770">MVSIVKLQFEHWKNGTKYYSHSNGISSEQKSRIERLCFSGDSLHINGEELVGLLEPTFK</sequence>
<comment type="caution">
    <text evidence="1">The sequence shown here is derived from an EMBL/GenBank/DDBJ whole genome shotgun (WGS) entry which is preliminary data.</text>
</comment>
<accession>A0A271VPP0</accession>
<reference evidence="2" key="1">
    <citation type="submission" date="2017-07" db="EMBL/GenBank/DDBJ databases">
        <authorList>
            <person name="Boucher Y."/>
            <person name="Orata F.D."/>
        </authorList>
    </citation>
    <scope>NUCLEOTIDE SEQUENCE [LARGE SCALE GENOMIC DNA]</scope>
    <source>
        <strain evidence="2">OYP9E10</strain>
    </source>
</reference>
<protein>
    <submittedName>
        <fullName evidence="1">Uncharacterized protein</fullName>
    </submittedName>
</protein>
<gene>
    <name evidence="1" type="ORF">CGU03_13540</name>
</gene>